<name>A0A9P3PRE7_LYOSH</name>
<comment type="caution">
    <text evidence="1">The sequence shown here is derived from an EMBL/GenBank/DDBJ whole genome shotgun (WGS) entry which is preliminary data.</text>
</comment>
<dbReference type="Proteomes" id="UP001063166">
    <property type="component" value="Unassembled WGS sequence"/>
</dbReference>
<gene>
    <name evidence="1" type="ORF">LshimejAT787_0704860</name>
</gene>
<dbReference type="AlphaFoldDB" id="A0A9P3PRE7"/>
<accession>A0A9P3PRE7</accession>
<sequence>MWLIPWIPSCRHRFICEALYVRTTDLANSGILKEVAYISQYEGRANSASNGRGGGISLLISYLESAVERVS</sequence>
<proteinExistence type="predicted"/>
<reference evidence="1" key="1">
    <citation type="submission" date="2022-07" db="EMBL/GenBank/DDBJ databases">
        <title>The genome of Lyophyllum shimeji provides insight into the initial evolution of ectomycorrhizal fungal genome.</title>
        <authorList>
            <person name="Kobayashi Y."/>
            <person name="Shibata T."/>
            <person name="Hirakawa H."/>
            <person name="Shigenobu S."/>
            <person name="Nishiyama T."/>
            <person name="Yamada A."/>
            <person name="Hasebe M."/>
            <person name="Kawaguchi M."/>
        </authorList>
    </citation>
    <scope>NUCLEOTIDE SEQUENCE</scope>
    <source>
        <strain evidence="1">AT787</strain>
    </source>
</reference>
<evidence type="ECO:0000313" key="2">
    <source>
        <dbReference type="Proteomes" id="UP001063166"/>
    </source>
</evidence>
<keyword evidence="2" id="KW-1185">Reference proteome</keyword>
<protein>
    <submittedName>
        <fullName evidence="1">Uncharacterized protein</fullName>
    </submittedName>
</protein>
<organism evidence="1 2">
    <name type="scientific">Lyophyllum shimeji</name>
    <name type="common">Hon-shimeji</name>
    <name type="synonym">Tricholoma shimeji</name>
    <dbReference type="NCBI Taxonomy" id="47721"/>
    <lineage>
        <taxon>Eukaryota</taxon>
        <taxon>Fungi</taxon>
        <taxon>Dikarya</taxon>
        <taxon>Basidiomycota</taxon>
        <taxon>Agaricomycotina</taxon>
        <taxon>Agaricomycetes</taxon>
        <taxon>Agaricomycetidae</taxon>
        <taxon>Agaricales</taxon>
        <taxon>Tricholomatineae</taxon>
        <taxon>Lyophyllaceae</taxon>
        <taxon>Lyophyllum</taxon>
    </lineage>
</organism>
<evidence type="ECO:0000313" key="1">
    <source>
        <dbReference type="EMBL" id="GLB39976.1"/>
    </source>
</evidence>
<dbReference type="EMBL" id="BRPK01000007">
    <property type="protein sequence ID" value="GLB39976.1"/>
    <property type="molecule type" value="Genomic_DNA"/>
</dbReference>